<evidence type="ECO:0000313" key="11">
    <source>
        <dbReference type="Proteomes" id="UP000007093"/>
    </source>
</evidence>
<keyword evidence="5 8" id="KW-0067">ATP-binding</keyword>
<evidence type="ECO:0000256" key="5">
    <source>
        <dbReference type="ARBA" id="ARBA00022840"/>
    </source>
</evidence>
<dbReference type="PANTHER" id="PTHR21299">
    <property type="entry name" value="CYTIDYLATE KINASE/PANTOATE-BETA-ALANINE LIGASE"/>
    <property type="match status" value="1"/>
</dbReference>
<dbReference type="GeneID" id="92878591"/>
<dbReference type="PANTHER" id="PTHR21299:SF2">
    <property type="entry name" value="CYTIDYLATE KINASE"/>
    <property type="match status" value="1"/>
</dbReference>
<keyword evidence="11" id="KW-1185">Reference proteome</keyword>
<feature type="domain" description="Cytidylate kinase" evidence="9">
    <location>
        <begin position="8"/>
        <end position="220"/>
    </location>
</feature>
<dbReference type="GO" id="GO:0036431">
    <property type="term" value="F:dCMP kinase activity"/>
    <property type="evidence" value="ECO:0007669"/>
    <property type="project" value="InterPro"/>
</dbReference>
<keyword evidence="2 8" id="KW-0808">Transferase</keyword>
<dbReference type="EC" id="2.7.4.25" evidence="8"/>
<evidence type="ECO:0000256" key="7">
    <source>
        <dbReference type="ARBA" id="ARBA00048478"/>
    </source>
</evidence>
<dbReference type="InterPro" id="IPR027417">
    <property type="entry name" value="P-loop_NTPase"/>
</dbReference>
<comment type="subcellular location">
    <subcellularLocation>
        <location evidence="8">Cytoplasm</location>
    </subcellularLocation>
</comment>
<dbReference type="FunCoup" id="G4Q865">
    <property type="interactions" value="225"/>
</dbReference>
<dbReference type="GO" id="GO:0036430">
    <property type="term" value="F:CMP kinase activity"/>
    <property type="evidence" value="ECO:0007669"/>
    <property type="project" value="RHEA"/>
</dbReference>
<gene>
    <name evidence="8 10" type="primary">cmk</name>
    <name evidence="10" type="ordered locus">Acin_1170</name>
</gene>
<evidence type="ECO:0000256" key="1">
    <source>
        <dbReference type="ARBA" id="ARBA00009427"/>
    </source>
</evidence>
<organism evidence="10 11">
    <name type="scientific">Acidaminococcus intestini (strain RyC-MR95)</name>
    <dbReference type="NCBI Taxonomy" id="568816"/>
    <lineage>
        <taxon>Bacteria</taxon>
        <taxon>Bacillati</taxon>
        <taxon>Bacillota</taxon>
        <taxon>Negativicutes</taxon>
        <taxon>Acidaminococcales</taxon>
        <taxon>Acidaminococcaceae</taxon>
        <taxon>Acidaminococcus</taxon>
    </lineage>
</organism>
<dbReference type="GO" id="GO:0015949">
    <property type="term" value="P:nucleobase-containing small molecule interconversion"/>
    <property type="evidence" value="ECO:0007669"/>
    <property type="project" value="TreeGrafter"/>
</dbReference>
<comment type="catalytic activity">
    <reaction evidence="6 8">
        <text>dCMP + ATP = dCDP + ADP</text>
        <dbReference type="Rhea" id="RHEA:25094"/>
        <dbReference type="ChEBI" id="CHEBI:30616"/>
        <dbReference type="ChEBI" id="CHEBI:57566"/>
        <dbReference type="ChEBI" id="CHEBI:58593"/>
        <dbReference type="ChEBI" id="CHEBI:456216"/>
        <dbReference type="EC" id="2.7.4.25"/>
    </reaction>
</comment>
<dbReference type="GO" id="GO:0005524">
    <property type="term" value="F:ATP binding"/>
    <property type="evidence" value="ECO:0007669"/>
    <property type="project" value="UniProtKB-UniRule"/>
</dbReference>
<evidence type="ECO:0000256" key="6">
    <source>
        <dbReference type="ARBA" id="ARBA00047615"/>
    </source>
</evidence>
<evidence type="ECO:0000256" key="3">
    <source>
        <dbReference type="ARBA" id="ARBA00022741"/>
    </source>
</evidence>
<dbReference type="GO" id="GO:0006220">
    <property type="term" value="P:pyrimidine nucleotide metabolic process"/>
    <property type="evidence" value="ECO:0007669"/>
    <property type="project" value="UniProtKB-UniRule"/>
</dbReference>
<comment type="similarity">
    <text evidence="1 8">Belongs to the cytidylate kinase family. Type 1 subfamily.</text>
</comment>
<dbReference type="NCBIfam" id="TIGR00017">
    <property type="entry name" value="cmk"/>
    <property type="match status" value="1"/>
</dbReference>
<accession>G4Q865</accession>
<proteinExistence type="inferred from homology"/>
<dbReference type="EMBL" id="CP003058">
    <property type="protein sequence ID" value="AEQ22396.1"/>
    <property type="molecule type" value="Genomic_DNA"/>
</dbReference>
<dbReference type="GO" id="GO:0005829">
    <property type="term" value="C:cytosol"/>
    <property type="evidence" value="ECO:0007669"/>
    <property type="project" value="TreeGrafter"/>
</dbReference>
<protein>
    <recommendedName>
        <fullName evidence="8">Cytidylate kinase</fullName>
        <shortName evidence="8">CK</shortName>
        <ecNumber evidence="8">2.7.4.25</ecNumber>
    </recommendedName>
    <alternativeName>
        <fullName evidence="8">Cytidine monophosphate kinase</fullName>
        <shortName evidence="8">CMP kinase</shortName>
    </alternativeName>
</protein>
<name>G4Q865_ACIIR</name>
<dbReference type="CDD" id="cd02020">
    <property type="entry name" value="CMPK"/>
    <property type="match status" value="1"/>
</dbReference>
<dbReference type="HOGENOM" id="CLU_079959_0_2_9"/>
<dbReference type="AlphaFoldDB" id="G4Q865"/>
<evidence type="ECO:0000256" key="4">
    <source>
        <dbReference type="ARBA" id="ARBA00022777"/>
    </source>
</evidence>
<dbReference type="Pfam" id="PF02224">
    <property type="entry name" value="Cytidylate_kin"/>
    <property type="match status" value="1"/>
</dbReference>
<dbReference type="RefSeq" id="WP_009014731.1">
    <property type="nucleotide sequence ID" value="NC_016077.1"/>
</dbReference>
<dbReference type="Gene3D" id="3.40.50.300">
    <property type="entry name" value="P-loop containing nucleotide triphosphate hydrolases"/>
    <property type="match status" value="1"/>
</dbReference>
<dbReference type="STRING" id="568816.Acin_1170"/>
<keyword evidence="4 8" id="KW-0418">Kinase</keyword>
<sequence length="223" mass="24367">MTLKKIIIAIDGPAGAGKSTIAKKVAASLGYAYIDTGAMYRAVTLSCLTAGLSLTESAATQMAQGIKISFRYEDGRNQVYLNDHEVTDAIRSLEVSRNVSQVSAYGGVRTAMVAQQRKMGKNGGIVMDGRDIGTVVFPHAQLKVFLTASVEERARRRFEELKVKGETVSLEDLKKRISERDRLDETRAISPLKKANDAVLIDSTQMSIQEVAETILSLAKKER</sequence>
<dbReference type="InterPro" id="IPR011994">
    <property type="entry name" value="Cytidylate_kinase_dom"/>
</dbReference>
<dbReference type="SUPFAM" id="SSF52540">
    <property type="entry name" value="P-loop containing nucleoside triphosphate hydrolases"/>
    <property type="match status" value="1"/>
</dbReference>
<dbReference type="InParanoid" id="G4Q865"/>
<comment type="catalytic activity">
    <reaction evidence="7 8">
        <text>CMP + ATP = CDP + ADP</text>
        <dbReference type="Rhea" id="RHEA:11600"/>
        <dbReference type="ChEBI" id="CHEBI:30616"/>
        <dbReference type="ChEBI" id="CHEBI:58069"/>
        <dbReference type="ChEBI" id="CHEBI:60377"/>
        <dbReference type="ChEBI" id="CHEBI:456216"/>
        <dbReference type="EC" id="2.7.4.25"/>
    </reaction>
</comment>
<evidence type="ECO:0000256" key="2">
    <source>
        <dbReference type="ARBA" id="ARBA00022679"/>
    </source>
</evidence>
<dbReference type="HAMAP" id="MF_00238">
    <property type="entry name" value="Cytidyl_kinase_type1"/>
    <property type="match status" value="1"/>
</dbReference>
<evidence type="ECO:0000256" key="8">
    <source>
        <dbReference type="HAMAP-Rule" id="MF_00238"/>
    </source>
</evidence>
<dbReference type="KEGG" id="ain:Acin_1170"/>
<evidence type="ECO:0000313" key="10">
    <source>
        <dbReference type="EMBL" id="AEQ22396.1"/>
    </source>
</evidence>
<keyword evidence="8" id="KW-0963">Cytoplasm</keyword>
<dbReference type="InterPro" id="IPR003136">
    <property type="entry name" value="Cytidylate_kin"/>
</dbReference>
<dbReference type="eggNOG" id="COG0283">
    <property type="taxonomic scope" value="Bacteria"/>
</dbReference>
<dbReference type="PATRIC" id="fig|568816.4.peg.1127"/>
<feature type="binding site" evidence="8">
    <location>
        <begin position="12"/>
        <end position="20"/>
    </location>
    <ligand>
        <name>ATP</name>
        <dbReference type="ChEBI" id="CHEBI:30616"/>
    </ligand>
</feature>
<evidence type="ECO:0000259" key="9">
    <source>
        <dbReference type="Pfam" id="PF02224"/>
    </source>
</evidence>
<keyword evidence="3 8" id="KW-0547">Nucleotide-binding</keyword>
<reference evidence="10 11" key="1">
    <citation type="journal article" date="2011" name="J. Bacteriol.">
        <title>Complete genome sequence of Acidaminococcus intestini RYC-MR95, a Gram-negative bacterium from the phylum Firmicutes.</title>
        <authorList>
            <person name="D'Auria G."/>
            <person name="Galan J.C."/>
            <person name="Rodriguez-Alcayna M."/>
            <person name="Moya A."/>
            <person name="Baquero F."/>
            <person name="Latorre A."/>
        </authorList>
    </citation>
    <scope>NUCLEOTIDE SEQUENCE [LARGE SCALE GENOMIC DNA]</scope>
    <source>
        <strain evidence="10 11">RyC-MR95</strain>
    </source>
</reference>
<dbReference type="Proteomes" id="UP000007093">
    <property type="component" value="Chromosome"/>
</dbReference>